<evidence type="ECO:0000259" key="2">
    <source>
        <dbReference type="PROSITE" id="PS51352"/>
    </source>
</evidence>
<dbReference type="AlphaFoldDB" id="A0A7L6B7S3"/>
<evidence type="ECO:0000313" key="4">
    <source>
        <dbReference type="Proteomes" id="UP000510844"/>
    </source>
</evidence>
<proteinExistence type="predicted"/>
<evidence type="ECO:0000256" key="1">
    <source>
        <dbReference type="SAM" id="Phobius"/>
    </source>
</evidence>
<evidence type="ECO:0000313" key="3">
    <source>
        <dbReference type="EMBL" id="QLQ38042.1"/>
    </source>
</evidence>
<keyword evidence="1" id="KW-0812">Transmembrane</keyword>
<sequence>MDYSAVAIALVGALAAVNLLFTFGVIRRLREHTAELARMRGGGAGRDDSPVALPAGSRVGDFIAESVDGRPIALDSMGTQPLIGFFSPSCTPCKERLPGFVAHAASRPGGREGILAVIAGSPDEAAALLEQLLPVATVVVEPDRGPVQQAFGVDGFPAFVLVDGDRVKVSDFEFTSITDADAVPSIR</sequence>
<keyword evidence="4" id="KW-1185">Reference proteome</keyword>
<dbReference type="InterPro" id="IPR013766">
    <property type="entry name" value="Thioredoxin_domain"/>
</dbReference>
<dbReference type="SUPFAM" id="SSF52833">
    <property type="entry name" value="Thioredoxin-like"/>
    <property type="match status" value="1"/>
</dbReference>
<dbReference type="KEGG" id="mfeu:H1D33_03875"/>
<dbReference type="PROSITE" id="PS51352">
    <property type="entry name" value="THIOREDOXIN_2"/>
    <property type="match status" value="1"/>
</dbReference>
<organism evidence="3 4">
    <name type="scientific">Micromonospora robiginosa</name>
    <dbReference type="NCBI Taxonomy" id="2749844"/>
    <lineage>
        <taxon>Bacteria</taxon>
        <taxon>Bacillati</taxon>
        <taxon>Actinomycetota</taxon>
        <taxon>Actinomycetes</taxon>
        <taxon>Micromonosporales</taxon>
        <taxon>Micromonosporaceae</taxon>
        <taxon>Micromonospora</taxon>
    </lineage>
</organism>
<dbReference type="CDD" id="cd02966">
    <property type="entry name" value="TlpA_like_family"/>
    <property type="match status" value="1"/>
</dbReference>
<keyword evidence="1" id="KW-1133">Transmembrane helix</keyword>
<gene>
    <name evidence="3" type="ORF">H1D33_03875</name>
</gene>
<reference evidence="4" key="1">
    <citation type="submission" date="2020-07" db="EMBL/GenBank/DDBJ databases">
        <title>A new Micromonospora strain with potent antibiotic activity isolated from the microbiome of a mid-Atlantic deep-sea sponge.</title>
        <authorList>
            <person name="Back C.R."/>
            <person name="Stennett H.L."/>
            <person name="Williams S.E."/>
            <person name="Wang L."/>
            <person name="Ojeda Gomez J."/>
            <person name="Abdulle O.M."/>
            <person name="Duffy T."/>
            <person name="Hendry K.R."/>
            <person name="Powell D."/>
            <person name="Stach J.E."/>
            <person name="Essex-Lopresti A.E."/>
            <person name="Willis C.L."/>
            <person name="Curnow P."/>
            <person name="Race P.R."/>
        </authorList>
    </citation>
    <scope>NUCLEOTIDE SEQUENCE [LARGE SCALE GENOMIC DNA]</scope>
    <source>
        <strain evidence="4">28ISP2-46</strain>
    </source>
</reference>
<accession>A0A7L6B7S3</accession>
<dbReference type="EMBL" id="CP059322">
    <property type="protein sequence ID" value="QLQ38042.1"/>
    <property type="molecule type" value="Genomic_DNA"/>
</dbReference>
<dbReference type="InterPro" id="IPR036249">
    <property type="entry name" value="Thioredoxin-like_sf"/>
</dbReference>
<protein>
    <submittedName>
        <fullName evidence="3">TlpA disulfide reductase family protein</fullName>
    </submittedName>
</protein>
<dbReference type="RefSeq" id="WP_181570485.1">
    <property type="nucleotide sequence ID" value="NZ_CP059322.2"/>
</dbReference>
<keyword evidence="1" id="KW-0472">Membrane</keyword>
<name>A0A7L6B7S3_9ACTN</name>
<feature type="domain" description="Thioredoxin" evidence="2">
    <location>
        <begin position="53"/>
        <end position="187"/>
    </location>
</feature>
<reference evidence="3 4" key="2">
    <citation type="journal article" date="2021" name="Mar. Drugs">
        <title>A New Micromonospora Strain with Antibiotic Activity Isolated from the Microbiome of a Mid-Atlantic Deep-Sea Sponge.</title>
        <authorList>
            <person name="Back C.R."/>
            <person name="Stennett H.L."/>
            <person name="Williams S.E."/>
            <person name="Wang L."/>
            <person name="Ojeda Gomez J."/>
            <person name="Abdulle O.M."/>
            <person name="Duffy T."/>
            <person name="Neal C."/>
            <person name="Mantell J."/>
            <person name="Jepson M.A."/>
            <person name="Hendry K.R."/>
            <person name="Powell D."/>
            <person name="Stach J.E.M."/>
            <person name="Essex-Lopresti A.E."/>
            <person name="Willis C.L."/>
            <person name="Curnow P."/>
            <person name="Race P.R."/>
        </authorList>
    </citation>
    <scope>NUCLEOTIDE SEQUENCE [LARGE SCALE GENOMIC DNA]</scope>
    <source>
        <strain evidence="3 4">28ISP2-46</strain>
    </source>
</reference>
<dbReference type="Proteomes" id="UP000510844">
    <property type="component" value="Chromosome"/>
</dbReference>
<feature type="transmembrane region" description="Helical" evidence="1">
    <location>
        <begin position="6"/>
        <end position="26"/>
    </location>
</feature>
<dbReference type="Gene3D" id="3.40.30.10">
    <property type="entry name" value="Glutaredoxin"/>
    <property type="match status" value="1"/>
</dbReference>